<name>A0ABT9NKU6_9ACTN</name>
<reference evidence="1 2" key="1">
    <citation type="submission" date="2023-07" db="EMBL/GenBank/DDBJ databases">
        <title>Sequencing the genomes of 1000 actinobacteria strains.</title>
        <authorList>
            <person name="Klenk H.-P."/>
        </authorList>
    </citation>
    <scope>NUCLEOTIDE SEQUENCE [LARGE SCALE GENOMIC DNA]</scope>
    <source>
        <strain evidence="1 2">GD13</strain>
    </source>
</reference>
<protein>
    <submittedName>
        <fullName evidence="1">Uncharacterized protein</fullName>
    </submittedName>
</protein>
<accession>A0ABT9NKU6</accession>
<evidence type="ECO:0000313" key="1">
    <source>
        <dbReference type="EMBL" id="MDP9821047.1"/>
    </source>
</evidence>
<organism evidence="1 2">
    <name type="scientific">Nocardioides massiliensis</name>
    <dbReference type="NCBI Taxonomy" id="1325935"/>
    <lineage>
        <taxon>Bacteria</taxon>
        <taxon>Bacillati</taxon>
        <taxon>Actinomycetota</taxon>
        <taxon>Actinomycetes</taxon>
        <taxon>Propionibacteriales</taxon>
        <taxon>Nocardioidaceae</taxon>
        <taxon>Nocardioides</taxon>
    </lineage>
</organism>
<dbReference type="Proteomes" id="UP001240447">
    <property type="component" value="Unassembled WGS sequence"/>
</dbReference>
<proteinExistence type="predicted"/>
<comment type="caution">
    <text evidence="1">The sequence shown here is derived from an EMBL/GenBank/DDBJ whole genome shotgun (WGS) entry which is preliminary data.</text>
</comment>
<sequence length="49" mass="5504">MPNPCVVCSVKFRRDTPAVHAVSLKNGTVAHTCEEHLTWRGVRRMAARD</sequence>
<gene>
    <name evidence="1" type="ORF">J2S59_000856</name>
</gene>
<evidence type="ECO:0000313" key="2">
    <source>
        <dbReference type="Proteomes" id="UP001240447"/>
    </source>
</evidence>
<keyword evidence="2" id="KW-1185">Reference proteome</keyword>
<dbReference type="EMBL" id="JAUSQM010000001">
    <property type="protein sequence ID" value="MDP9821047.1"/>
    <property type="molecule type" value="Genomic_DNA"/>
</dbReference>
<dbReference type="RefSeq" id="WP_181641508.1">
    <property type="nucleotide sequence ID" value="NZ_CCXJ01000063.1"/>
</dbReference>